<dbReference type="SUPFAM" id="SSF51011">
    <property type="entry name" value="Glycosyl hydrolase domain"/>
    <property type="match status" value="1"/>
</dbReference>
<dbReference type="Gene3D" id="2.60.40.1180">
    <property type="entry name" value="Golgi alpha-mannosidase II"/>
    <property type="match status" value="1"/>
</dbReference>
<sequence length="842" mass="92023">MTYPKKLAVLFCSLLGTAVSLKLDVFRSDASTWRVPKDFSGMGMEYLNHEVYGGLASQMVFGESFEEADPSTLSSADDLTSDPSDFVWKPGYFSAGFDIEVGNMTIEEALDKCDANSVCCGFTYEGPENITGPVTVRIKEVCMYWGGPGNPWSAWSKRQPPDPAVQGFIGCQHRPNDAAYSPPKNTTGVSEMWTAVITNPDSNTEQAAQGASFSISTEDPFHGKQFQRIALDSLSTMHAGVANHGLNCQHGLFIQSEKSYGGYTYLRARQLPENAASRAATEAVVSISLRSTEYGTILAEHIVKLPLVAADDAGEASWTRVAFDLFTEPGVQCSGMPVNTSMGVEWHDMCHGALMIMLTTPGITLDVDLTYLSPDEWALVQQPSVAGTLGVPARADVAALLQGEGLAWLRFGGSMCNHGPYRWKDFRGPREHRTPYHGDWYRQTGLVQSRGFGMFEVVDLCAVLGCVPVITMSSAETAADLADFVEYCWGDASATEWGRLRAADGHPEPYNVTYIEFGNEVPPMVELAEQLVLVATAMDGRARNISAPLFKYAFGHNLVLEEVTAPDKKNVTAHVLRRLKFLGDRLYWDLHTGAWPASVSQWEHTFIGLQELARQEGSQIKALLLEENGWDHGLMRAIGHATYSNAMQRHADFVRVHGFANALEAWQGMDSEQMFPQGQIMILPNMTFPEPTWWVVKMVQDSHQPHILGVGPGWNGTAVDGSPGLVDAVATASDDGLTIVIRIANWGPATTTRINLNGNSQDSDDPGSLLPALVEVEVLGGGMPFDQNTPGAPNRVAPKRSVFPFSPETELPLPSLSFSVFTFKMPHPPAIHTNLEDRHITI</sequence>
<dbReference type="InterPro" id="IPR010720">
    <property type="entry name" value="Alpha-L-AF_C"/>
</dbReference>
<gene>
    <name evidence="9" type="ORF">CYMTET_10065</name>
</gene>
<comment type="caution">
    <text evidence="9">The sequence shown here is derived from an EMBL/GenBank/DDBJ whole genome shotgun (WGS) entry which is preliminary data.</text>
</comment>
<protein>
    <recommendedName>
        <fullName evidence="3">non-reducing end alpha-L-arabinofuranosidase</fullName>
        <ecNumber evidence="3">3.2.1.55</ecNumber>
    </recommendedName>
</protein>
<evidence type="ECO:0000256" key="1">
    <source>
        <dbReference type="ARBA" id="ARBA00001462"/>
    </source>
</evidence>
<dbReference type="InterPro" id="IPR013780">
    <property type="entry name" value="Glyco_hydro_b"/>
</dbReference>
<evidence type="ECO:0000256" key="3">
    <source>
        <dbReference type="ARBA" id="ARBA00012670"/>
    </source>
</evidence>
<keyword evidence="5" id="KW-0378">Hydrolase</keyword>
<keyword evidence="10" id="KW-1185">Reference proteome</keyword>
<dbReference type="EMBL" id="LGRX02003475">
    <property type="protein sequence ID" value="KAK3282184.1"/>
    <property type="molecule type" value="Genomic_DNA"/>
</dbReference>
<dbReference type="Pfam" id="PF22848">
    <property type="entry name" value="ASD1_dom"/>
    <property type="match status" value="1"/>
</dbReference>
<feature type="chain" id="PRO_5042050499" description="non-reducing end alpha-L-arabinofuranosidase" evidence="7">
    <location>
        <begin position="21"/>
        <end position="842"/>
    </location>
</feature>
<evidence type="ECO:0000256" key="5">
    <source>
        <dbReference type="ARBA" id="ARBA00022801"/>
    </source>
</evidence>
<name>A0AAE0LEV1_9CHLO</name>
<dbReference type="SUPFAM" id="SSF51445">
    <property type="entry name" value="(Trans)glycosidases"/>
    <property type="match status" value="1"/>
</dbReference>
<accession>A0AAE0LEV1</accession>
<dbReference type="GO" id="GO:0046556">
    <property type="term" value="F:alpha-L-arabinofuranosidase activity"/>
    <property type="evidence" value="ECO:0007669"/>
    <property type="project" value="UniProtKB-EC"/>
</dbReference>
<dbReference type="InterPro" id="IPR017853">
    <property type="entry name" value="GH"/>
</dbReference>
<evidence type="ECO:0000313" key="9">
    <source>
        <dbReference type="EMBL" id="KAK3282184.1"/>
    </source>
</evidence>
<evidence type="ECO:0000256" key="2">
    <source>
        <dbReference type="ARBA" id="ARBA00007186"/>
    </source>
</evidence>
<dbReference type="GO" id="GO:0046373">
    <property type="term" value="P:L-arabinose metabolic process"/>
    <property type="evidence" value="ECO:0007669"/>
    <property type="project" value="InterPro"/>
</dbReference>
<evidence type="ECO:0000256" key="4">
    <source>
        <dbReference type="ARBA" id="ARBA00022729"/>
    </source>
</evidence>
<dbReference type="Proteomes" id="UP001190700">
    <property type="component" value="Unassembled WGS sequence"/>
</dbReference>
<organism evidence="9 10">
    <name type="scientific">Cymbomonas tetramitiformis</name>
    <dbReference type="NCBI Taxonomy" id="36881"/>
    <lineage>
        <taxon>Eukaryota</taxon>
        <taxon>Viridiplantae</taxon>
        <taxon>Chlorophyta</taxon>
        <taxon>Pyramimonadophyceae</taxon>
        <taxon>Pyramimonadales</taxon>
        <taxon>Pyramimonadaceae</taxon>
        <taxon>Cymbomonas</taxon>
    </lineage>
</organism>
<dbReference type="SMART" id="SM00813">
    <property type="entry name" value="Alpha-L-AF_C"/>
    <property type="match status" value="1"/>
</dbReference>
<dbReference type="EC" id="3.2.1.55" evidence="3"/>
<dbReference type="PANTHER" id="PTHR31776:SF0">
    <property type="entry name" value="ALPHA-L-ARABINOFURANOSIDASE 1"/>
    <property type="match status" value="1"/>
</dbReference>
<feature type="domain" description="Alpha-L-arabinofuranosidase C-terminal" evidence="8">
    <location>
        <begin position="626"/>
        <end position="817"/>
    </location>
</feature>
<feature type="signal peptide" evidence="7">
    <location>
        <begin position="1"/>
        <end position="20"/>
    </location>
</feature>
<dbReference type="InterPro" id="IPR055235">
    <property type="entry name" value="ASD1_cat"/>
</dbReference>
<evidence type="ECO:0000256" key="7">
    <source>
        <dbReference type="SAM" id="SignalP"/>
    </source>
</evidence>
<dbReference type="PANTHER" id="PTHR31776">
    <property type="entry name" value="ALPHA-L-ARABINOFURANOSIDASE 1"/>
    <property type="match status" value="1"/>
</dbReference>
<evidence type="ECO:0000256" key="6">
    <source>
        <dbReference type="ARBA" id="ARBA00023180"/>
    </source>
</evidence>
<comment type="catalytic activity">
    <reaction evidence="1">
        <text>Hydrolysis of terminal non-reducing alpha-L-arabinofuranoside residues in alpha-L-arabinosides.</text>
        <dbReference type="EC" id="3.2.1.55"/>
    </reaction>
</comment>
<evidence type="ECO:0000313" key="10">
    <source>
        <dbReference type="Proteomes" id="UP001190700"/>
    </source>
</evidence>
<dbReference type="InterPro" id="IPR051563">
    <property type="entry name" value="Glycosyl_Hydrolase_51"/>
</dbReference>
<dbReference type="AlphaFoldDB" id="A0AAE0LEV1"/>
<reference evidence="9 10" key="1">
    <citation type="journal article" date="2015" name="Genome Biol. Evol.">
        <title>Comparative Genomics of a Bacterivorous Green Alga Reveals Evolutionary Causalities and Consequences of Phago-Mixotrophic Mode of Nutrition.</title>
        <authorList>
            <person name="Burns J.A."/>
            <person name="Paasch A."/>
            <person name="Narechania A."/>
            <person name="Kim E."/>
        </authorList>
    </citation>
    <scope>NUCLEOTIDE SEQUENCE [LARGE SCALE GENOMIC DNA]</scope>
    <source>
        <strain evidence="9 10">PLY_AMNH</strain>
    </source>
</reference>
<evidence type="ECO:0000259" key="8">
    <source>
        <dbReference type="SMART" id="SM00813"/>
    </source>
</evidence>
<keyword evidence="6" id="KW-0325">Glycoprotein</keyword>
<comment type="similarity">
    <text evidence="2">Belongs to the glycosyl hydrolase 51 family.</text>
</comment>
<keyword evidence="4 7" id="KW-0732">Signal</keyword>
<dbReference type="Gene3D" id="3.20.20.80">
    <property type="entry name" value="Glycosidases"/>
    <property type="match status" value="1"/>
</dbReference>
<proteinExistence type="inferred from homology"/>